<keyword evidence="8" id="KW-0547">Nucleotide-binding</keyword>
<dbReference type="Proteomes" id="UP001107558">
    <property type="component" value="Chromosome 4"/>
</dbReference>
<keyword evidence="15" id="KW-1185">Reference proteome</keyword>
<dbReference type="OrthoDB" id="414175at2759"/>
<evidence type="ECO:0000256" key="1">
    <source>
        <dbReference type="ARBA" id="ARBA00004606"/>
    </source>
</evidence>
<name>A0A9J6BD73_POLVA</name>
<accession>A0A9J6BD73</accession>
<dbReference type="EC" id="2.4.1.122" evidence="4"/>
<evidence type="ECO:0000256" key="3">
    <source>
        <dbReference type="ARBA" id="ARBA00006462"/>
    </source>
</evidence>
<keyword evidence="5" id="KW-0328">Glycosyltransferase</keyword>
<dbReference type="GO" id="GO:0016263">
    <property type="term" value="F:glycoprotein-N-acetylgalactosamine 3-beta-galactosyltransferase activity"/>
    <property type="evidence" value="ECO:0007669"/>
    <property type="project" value="UniProtKB-EC"/>
</dbReference>
<evidence type="ECO:0000256" key="9">
    <source>
        <dbReference type="ARBA" id="ARBA00022968"/>
    </source>
</evidence>
<protein>
    <recommendedName>
        <fullName evidence="4">N-acetylgalactosaminide beta-1,3-galactosyltransferase</fullName>
        <ecNumber evidence="4">2.4.1.122</ecNumber>
    </recommendedName>
</protein>
<evidence type="ECO:0000256" key="4">
    <source>
        <dbReference type="ARBA" id="ARBA00012557"/>
    </source>
</evidence>
<dbReference type="Pfam" id="PF02434">
    <property type="entry name" value="Fringe"/>
    <property type="match status" value="1"/>
</dbReference>
<dbReference type="GO" id="GO:0000166">
    <property type="term" value="F:nucleotide binding"/>
    <property type="evidence" value="ECO:0007669"/>
    <property type="project" value="UniProtKB-KW"/>
</dbReference>
<dbReference type="GO" id="GO:0016020">
    <property type="term" value="C:membrane"/>
    <property type="evidence" value="ECO:0007669"/>
    <property type="project" value="UniProtKB-SubCell"/>
</dbReference>
<evidence type="ECO:0000313" key="15">
    <source>
        <dbReference type="Proteomes" id="UP001107558"/>
    </source>
</evidence>
<feature type="transmembrane region" description="Helical" evidence="12">
    <location>
        <begin position="7"/>
        <end position="24"/>
    </location>
</feature>
<proteinExistence type="inferred from homology"/>
<evidence type="ECO:0000256" key="10">
    <source>
        <dbReference type="ARBA" id="ARBA00022989"/>
    </source>
</evidence>
<evidence type="ECO:0000256" key="8">
    <source>
        <dbReference type="ARBA" id="ARBA00022741"/>
    </source>
</evidence>
<keyword evidence="10 12" id="KW-1133">Transmembrane helix</keyword>
<comment type="pathway">
    <text evidence="2">Protein modification; protein glycosylation.</text>
</comment>
<dbReference type="EMBL" id="JADBJN010000004">
    <property type="protein sequence ID" value="KAG5667528.1"/>
    <property type="molecule type" value="Genomic_DNA"/>
</dbReference>
<keyword evidence="7 12" id="KW-0812">Transmembrane</keyword>
<gene>
    <name evidence="14" type="ORF">PVAND_015507</name>
</gene>
<sequence>MYERKILEVICFICGFCVSVAIYFNCFTFSRQINVHQKFNKHENFTKTTNNHSEKYETNLADFLEKEIRILCWVFTHPDNHKKKVPHVKATWGHKCTKLLFMSTQVDPNNSDIIALPIENGRPHLWNKTKLAMKYVYEHHRNDAEWFMRADDDNFILMENLRYTLAQYRPQMSLYIGHRFAVNMQNVKEGYMAGGGHIFSKKALEKFVTKIEPKAELCPQGDGEADDLLVGVCLKKFAIFIDARDRKNQKQIFPVGVEEHMHNRGQDMNYWYWKNLWRKVYQGGLDCCSDLYIGAHYVSPREMFMLEYLVYNVHPFGIEKNLTETLPQKFSMDEIIKASDAISLSPNFLPHENVHNIDSDEKFI</sequence>
<dbReference type="PANTHER" id="PTHR23033">
    <property type="entry name" value="BETA1,3-GALACTOSYLTRANSFERASE"/>
    <property type="match status" value="1"/>
</dbReference>
<evidence type="ECO:0000256" key="5">
    <source>
        <dbReference type="ARBA" id="ARBA00022676"/>
    </source>
</evidence>
<keyword evidence="11 12" id="KW-0472">Membrane</keyword>
<evidence type="ECO:0000256" key="7">
    <source>
        <dbReference type="ARBA" id="ARBA00022692"/>
    </source>
</evidence>
<evidence type="ECO:0000256" key="6">
    <source>
        <dbReference type="ARBA" id="ARBA00022679"/>
    </source>
</evidence>
<reference evidence="14" key="1">
    <citation type="submission" date="2021-03" db="EMBL/GenBank/DDBJ databases">
        <title>Chromosome level genome of the anhydrobiotic midge Polypedilum vanderplanki.</title>
        <authorList>
            <person name="Yoshida Y."/>
            <person name="Kikawada T."/>
            <person name="Gusev O."/>
        </authorList>
    </citation>
    <scope>NUCLEOTIDE SEQUENCE</scope>
    <source>
        <strain evidence="14">NIAS01</strain>
        <tissue evidence="14">Whole body or cell culture</tissue>
    </source>
</reference>
<evidence type="ECO:0000259" key="13">
    <source>
        <dbReference type="Pfam" id="PF02434"/>
    </source>
</evidence>
<organism evidence="14 15">
    <name type="scientific">Polypedilum vanderplanki</name>
    <name type="common">Sleeping chironomid midge</name>
    <dbReference type="NCBI Taxonomy" id="319348"/>
    <lineage>
        <taxon>Eukaryota</taxon>
        <taxon>Metazoa</taxon>
        <taxon>Ecdysozoa</taxon>
        <taxon>Arthropoda</taxon>
        <taxon>Hexapoda</taxon>
        <taxon>Insecta</taxon>
        <taxon>Pterygota</taxon>
        <taxon>Neoptera</taxon>
        <taxon>Endopterygota</taxon>
        <taxon>Diptera</taxon>
        <taxon>Nematocera</taxon>
        <taxon>Chironomoidea</taxon>
        <taxon>Chironomidae</taxon>
        <taxon>Chironominae</taxon>
        <taxon>Polypedilum</taxon>
        <taxon>Polypedilum</taxon>
    </lineage>
</organism>
<comment type="similarity">
    <text evidence="3">Belongs to the glycosyltransferase 31 family. Beta3-Gal-T subfamily.</text>
</comment>
<evidence type="ECO:0000256" key="2">
    <source>
        <dbReference type="ARBA" id="ARBA00004922"/>
    </source>
</evidence>
<dbReference type="Gene3D" id="3.90.550.50">
    <property type="match status" value="1"/>
</dbReference>
<evidence type="ECO:0000256" key="11">
    <source>
        <dbReference type="ARBA" id="ARBA00023136"/>
    </source>
</evidence>
<dbReference type="InterPro" id="IPR026050">
    <property type="entry name" value="C1GALT1/C1GALT1_chp1"/>
</dbReference>
<comment type="subcellular location">
    <subcellularLocation>
        <location evidence="1">Membrane</location>
        <topology evidence="1">Single-pass type II membrane protein</topology>
    </subcellularLocation>
</comment>
<dbReference type="AlphaFoldDB" id="A0A9J6BD73"/>
<dbReference type="InterPro" id="IPR003378">
    <property type="entry name" value="Fringe-like_glycosylTrfase"/>
</dbReference>
<dbReference type="PANTHER" id="PTHR23033:SF14">
    <property type="entry name" value="GLYCOPROTEIN-N-ACETYLGALACTOSAMINE 3-BETA-GALACTOSYLTRANSFERASE 1-RELATED"/>
    <property type="match status" value="1"/>
</dbReference>
<evidence type="ECO:0000256" key="12">
    <source>
        <dbReference type="SAM" id="Phobius"/>
    </source>
</evidence>
<feature type="domain" description="Fringe-like glycosyltransferase" evidence="13">
    <location>
        <begin position="74"/>
        <end position="236"/>
    </location>
</feature>
<keyword evidence="9" id="KW-0735">Signal-anchor</keyword>
<comment type="caution">
    <text evidence="14">The sequence shown here is derived from an EMBL/GenBank/DDBJ whole genome shotgun (WGS) entry which is preliminary data.</text>
</comment>
<evidence type="ECO:0000313" key="14">
    <source>
        <dbReference type="EMBL" id="KAG5667528.1"/>
    </source>
</evidence>
<keyword evidence="6" id="KW-0808">Transferase</keyword>